<dbReference type="AlphaFoldDB" id="M1D7V1"/>
<proteinExistence type="predicted"/>
<organism evidence="2 3">
    <name type="scientific">Solanum tuberosum</name>
    <name type="common">Potato</name>
    <dbReference type="NCBI Taxonomy" id="4113"/>
    <lineage>
        <taxon>Eukaryota</taxon>
        <taxon>Viridiplantae</taxon>
        <taxon>Streptophyta</taxon>
        <taxon>Embryophyta</taxon>
        <taxon>Tracheophyta</taxon>
        <taxon>Spermatophyta</taxon>
        <taxon>Magnoliopsida</taxon>
        <taxon>eudicotyledons</taxon>
        <taxon>Gunneridae</taxon>
        <taxon>Pentapetalae</taxon>
        <taxon>asterids</taxon>
        <taxon>lamiids</taxon>
        <taxon>Solanales</taxon>
        <taxon>Solanaceae</taxon>
        <taxon>Solanoideae</taxon>
        <taxon>Solaneae</taxon>
        <taxon>Solanum</taxon>
    </lineage>
</organism>
<dbReference type="HOGENOM" id="CLU_2403804_0_0_1"/>
<dbReference type="InParanoid" id="M1D7V1"/>
<evidence type="ECO:0000313" key="2">
    <source>
        <dbReference type="EnsemblPlants" id="PGSC0003DMT400084520"/>
    </source>
</evidence>
<dbReference type="EnsemblPlants" id="PGSC0003DMT400084520">
    <property type="protein sequence ID" value="PGSC0003DMT400084520"/>
    <property type="gene ID" value="PGSC0003DMG400034114"/>
</dbReference>
<evidence type="ECO:0000313" key="3">
    <source>
        <dbReference type="Proteomes" id="UP000011115"/>
    </source>
</evidence>
<protein>
    <submittedName>
        <fullName evidence="2">Uncharacterized protein</fullName>
    </submittedName>
</protein>
<reference evidence="3" key="1">
    <citation type="journal article" date="2011" name="Nature">
        <title>Genome sequence and analysis of the tuber crop potato.</title>
        <authorList>
            <consortium name="The Potato Genome Sequencing Consortium"/>
        </authorList>
    </citation>
    <scope>NUCLEOTIDE SEQUENCE [LARGE SCALE GENOMIC DNA]</scope>
    <source>
        <strain evidence="3">cv. DM1-3 516 R44</strain>
    </source>
</reference>
<sequence>MPVFSSCLSIKRHKHSRHVRVERKETKRNEIRMRLLPSSGQRTENKNEQGVGELSPLKSDSEKSTNKAGMSGKRLSKIWIFSLFQTYFLSIHI</sequence>
<keyword evidence="3" id="KW-1185">Reference proteome</keyword>
<reference evidence="2" key="2">
    <citation type="submission" date="2015-06" db="UniProtKB">
        <authorList>
            <consortium name="EnsemblPlants"/>
        </authorList>
    </citation>
    <scope>IDENTIFICATION</scope>
    <source>
        <strain evidence="2">DM1-3 516 R44</strain>
    </source>
</reference>
<dbReference type="Proteomes" id="UP000011115">
    <property type="component" value="Unassembled WGS sequence"/>
</dbReference>
<accession>M1D7V1</accession>
<feature type="region of interest" description="Disordered" evidence="1">
    <location>
        <begin position="32"/>
        <end position="71"/>
    </location>
</feature>
<evidence type="ECO:0000256" key="1">
    <source>
        <dbReference type="SAM" id="MobiDB-lite"/>
    </source>
</evidence>
<dbReference type="Gramene" id="PGSC0003DMT400084520">
    <property type="protein sequence ID" value="PGSC0003DMT400084520"/>
    <property type="gene ID" value="PGSC0003DMG400034114"/>
</dbReference>
<name>M1D7V1_SOLTU</name>
<dbReference type="PaxDb" id="4113-PGSC0003DMT400084520"/>